<keyword evidence="7" id="KW-0482">Metalloprotease</keyword>
<dbReference type="SUPFAM" id="SSF55920">
    <property type="entry name" value="Creatinase/aminopeptidase"/>
    <property type="match status" value="1"/>
</dbReference>
<dbReference type="Gene3D" id="3.90.230.10">
    <property type="entry name" value="Creatinase/methionine aminopeptidase superfamily"/>
    <property type="match status" value="1"/>
</dbReference>
<sequence length="500" mass="55768">MSSNKSKNEGALSMGPHTLAIPVELFALNRDRLVQKLKHVAEDSIVLLQGGDEISFYDTDITYNVFRQESYFMWAFGVTEAECYGAIDIKTGNAYLFIPHHPDEYAVWMGPLAQTNDFSKKYGISNVFYVEQLKEIVEKLNRKKILTLKGLNTDSGLTAKPAVFKGIEHFSVDDTILFPIIADLRVYKTHYEIKVIKYVVAVSSYAHRQIMRTVKPGQHEYQAESEFLHICYKKGGCRHVSYTCICGSGVNGAILHYGHAAAPNDDSIKNGVLCLFDMGANYFGYAADITCTFPANGKFTPDQKLIYEAVLKSNRAVHKAAKPGVSWVDMHSLANKVLLEELKRGGLLQGDITEMFNAGLGAIFQPHGLGHLMGLDVHDVGGYLSGQPQRPTQPGLSKLRTARVLQAGMVLTIEPGCYFIDPLLDKALADPVMKSFLVPDVIARFRNFGGVRIEDDVLITENGVEDLTRVPRTVEEIEAWINADNVDETKYLDEERLFTW</sequence>
<keyword evidence="18" id="KW-1185">Reference proteome</keyword>
<dbReference type="SUPFAM" id="SSF53092">
    <property type="entry name" value="Creatinase/prolidase N-terminal domain"/>
    <property type="match status" value="1"/>
</dbReference>
<gene>
    <name evidence="17" type="ORF">GWI33_003662</name>
</gene>
<name>A0A834IXT7_RHYFE</name>
<dbReference type="Pfam" id="PF00557">
    <property type="entry name" value="Peptidase_M24"/>
    <property type="match status" value="1"/>
</dbReference>
<feature type="domain" description="Aminopeptidase P N-terminal" evidence="16">
    <location>
        <begin position="21"/>
        <end position="156"/>
    </location>
</feature>
<dbReference type="SMART" id="SM01011">
    <property type="entry name" value="AMP_N"/>
    <property type="match status" value="1"/>
</dbReference>
<comment type="catalytic activity">
    <reaction evidence="15">
        <text>Xaa-L-Pro dipeptide + H2O = an L-alpha-amino acid + L-proline</text>
        <dbReference type="Rhea" id="RHEA:76407"/>
        <dbReference type="ChEBI" id="CHEBI:15377"/>
        <dbReference type="ChEBI" id="CHEBI:59869"/>
        <dbReference type="ChEBI" id="CHEBI:60039"/>
        <dbReference type="ChEBI" id="CHEBI:195196"/>
        <dbReference type="EC" id="3.4.13.9"/>
    </reaction>
</comment>
<dbReference type="InterPro" id="IPR000994">
    <property type="entry name" value="Pept_M24"/>
</dbReference>
<evidence type="ECO:0000256" key="9">
    <source>
        <dbReference type="ARBA" id="ARBA00043990"/>
    </source>
</evidence>
<comment type="cofactor">
    <cofactor evidence="1">
        <name>Mn(2+)</name>
        <dbReference type="ChEBI" id="CHEBI:29035"/>
    </cofactor>
</comment>
<dbReference type="FunFam" id="3.90.230.10:FF:000002">
    <property type="entry name" value="Xaa-Pro aminopeptidase 3"/>
    <property type="match status" value="1"/>
</dbReference>
<protein>
    <recommendedName>
        <fullName evidence="11">Xaa-Pro dipeptidase</fullName>
        <ecNumber evidence="10">3.4.13.9</ecNumber>
    </recommendedName>
    <alternativeName>
        <fullName evidence="14">Imidodipeptidase</fullName>
    </alternativeName>
    <alternativeName>
        <fullName evidence="12">Peptidase D</fullName>
    </alternativeName>
    <alternativeName>
        <fullName evidence="13">Proline dipeptidase</fullName>
    </alternativeName>
</protein>
<dbReference type="GO" id="GO:0006508">
    <property type="term" value="P:proteolysis"/>
    <property type="evidence" value="ECO:0007669"/>
    <property type="project" value="UniProtKB-KW"/>
</dbReference>
<dbReference type="PANTHER" id="PTHR48480:SF2">
    <property type="entry name" value="PEPTIDASE D"/>
    <property type="match status" value="1"/>
</dbReference>
<comment type="caution">
    <text evidence="17">The sequence shown here is derived from an EMBL/GenBank/DDBJ whole genome shotgun (WGS) entry which is preliminary data.</text>
</comment>
<evidence type="ECO:0000256" key="14">
    <source>
        <dbReference type="ARBA" id="ARBA00044351"/>
    </source>
</evidence>
<dbReference type="InterPro" id="IPR007865">
    <property type="entry name" value="Aminopep_P_N"/>
</dbReference>
<evidence type="ECO:0000256" key="5">
    <source>
        <dbReference type="ARBA" id="ARBA00022801"/>
    </source>
</evidence>
<evidence type="ECO:0000256" key="8">
    <source>
        <dbReference type="ARBA" id="ARBA00023211"/>
    </source>
</evidence>
<dbReference type="GO" id="GO:0030145">
    <property type="term" value="F:manganese ion binding"/>
    <property type="evidence" value="ECO:0007669"/>
    <property type="project" value="InterPro"/>
</dbReference>
<dbReference type="AlphaFoldDB" id="A0A834IXT7"/>
<dbReference type="EC" id="3.4.13.9" evidence="10"/>
<comment type="subunit">
    <text evidence="2">Homodimer.</text>
</comment>
<keyword evidence="3" id="KW-0645">Protease</keyword>
<evidence type="ECO:0000313" key="18">
    <source>
        <dbReference type="Proteomes" id="UP000625711"/>
    </source>
</evidence>
<evidence type="ECO:0000256" key="7">
    <source>
        <dbReference type="ARBA" id="ARBA00023049"/>
    </source>
</evidence>
<evidence type="ECO:0000256" key="3">
    <source>
        <dbReference type="ARBA" id="ARBA00022670"/>
    </source>
</evidence>
<evidence type="ECO:0000256" key="13">
    <source>
        <dbReference type="ARBA" id="ARBA00044284"/>
    </source>
</evidence>
<dbReference type="GO" id="GO:0102009">
    <property type="term" value="F:proline dipeptidase activity"/>
    <property type="evidence" value="ECO:0007669"/>
    <property type="project" value="UniProtKB-EC"/>
</dbReference>
<keyword evidence="8" id="KW-0464">Manganese</keyword>
<dbReference type="GO" id="GO:0070006">
    <property type="term" value="F:metalloaminopeptidase activity"/>
    <property type="evidence" value="ECO:0007669"/>
    <property type="project" value="InterPro"/>
</dbReference>
<evidence type="ECO:0000256" key="15">
    <source>
        <dbReference type="ARBA" id="ARBA00048994"/>
    </source>
</evidence>
<evidence type="ECO:0000256" key="12">
    <source>
        <dbReference type="ARBA" id="ARBA00044252"/>
    </source>
</evidence>
<evidence type="ECO:0000259" key="16">
    <source>
        <dbReference type="SMART" id="SM01011"/>
    </source>
</evidence>
<dbReference type="InterPro" id="IPR029149">
    <property type="entry name" value="Creatin/AminoP/Spt16_N"/>
</dbReference>
<dbReference type="EMBL" id="JAACXV010000205">
    <property type="protein sequence ID" value="KAF7281997.1"/>
    <property type="molecule type" value="Genomic_DNA"/>
</dbReference>
<evidence type="ECO:0000256" key="11">
    <source>
        <dbReference type="ARBA" id="ARBA00044141"/>
    </source>
</evidence>
<dbReference type="OrthoDB" id="10261878at2759"/>
<reference evidence="17" key="1">
    <citation type="submission" date="2020-08" db="EMBL/GenBank/DDBJ databases">
        <title>Genome sequencing and assembly of the red palm weevil Rhynchophorus ferrugineus.</title>
        <authorList>
            <person name="Dias G.B."/>
            <person name="Bergman C.M."/>
            <person name="Manee M."/>
        </authorList>
    </citation>
    <scope>NUCLEOTIDE SEQUENCE</scope>
    <source>
        <strain evidence="17">AA-2017</strain>
        <tissue evidence="17">Whole larva</tissue>
    </source>
</reference>
<evidence type="ECO:0000256" key="10">
    <source>
        <dbReference type="ARBA" id="ARBA00044051"/>
    </source>
</evidence>
<evidence type="ECO:0000256" key="2">
    <source>
        <dbReference type="ARBA" id="ARBA00011738"/>
    </source>
</evidence>
<dbReference type="Gene3D" id="3.40.350.10">
    <property type="entry name" value="Creatinase/prolidase N-terminal domain"/>
    <property type="match status" value="1"/>
</dbReference>
<dbReference type="InterPro" id="IPR036005">
    <property type="entry name" value="Creatinase/aminopeptidase-like"/>
</dbReference>
<dbReference type="PANTHER" id="PTHR48480">
    <property type="match status" value="1"/>
</dbReference>
<dbReference type="CDD" id="cd01087">
    <property type="entry name" value="Prolidase"/>
    <property type="match status" value="1"/>
</dbReference>
<dbReference type="InterPro" id="IPR052433">
    <property type="entry name" value="X-Pro_dipept-like"/>
</dbReference>
<keyword evidence="5" id="KW-0378">Hydrolase</keyword>
<evidence type="ECO:0000313" key="17">
    <source>
        <dbReference type="EMBL" id="KAF7281997.1"/>
    </source>
</evidence>
<evidence type="ECO:0000256" key="4">
    <source>
        <dbReference type="ARBA" id="ARBA00022723"/>
    </source>
</evidence>
<accession>A0A834IXT7</accession>
<keyword evidence="6" id="KW-0224">Dipeptidase</keyword>
<evidence type="ECO:0000256" key="1">
    <source>
        <dbReference type="ARBA" id="ARBA00001936"/>
    </source>
</evidence>
<proteinExistence type="inferred from homology"/>
<evidence type="ECO:0000256" key="6">
    <source>
        <dbReference type="ARBA" id="ARBA00022997"/>
    </source>
</evidence>
<dbReference type="Pfam" id="PF05195">
    <property type="entry name" value="AMP_N"/>
    <property type="match status" value="1"/>
</dbReference>
<comment type="similarity">
    <text evidence="9">Belongs to the peptidase M24B family. Eukaryotic-type prolidase subfamily.</text>
</comment>
<keyword evidence="4" id="KW-0479">Metal-binding</keyword>
<organism evidence="17 18">
    <name type="scientific">Rhynchophorus ferrugineus</name>
    <name type="common">Red palm weevil</name>
    <name type="synonym">Curculio ferrugineus</name>
    <dbReference type="NCBI Taxonomy" id="354439"/>
    <lineage>
        <taxon>Eukaryota</taxon>
        <taxon>Metazoa</taxon>
        <taxon>Ecdysozoa</taxon>
        <taxon>Arthropoda</taxon>
        <taxon>Hexapoda</taxon>
        <taxon>Insecta</taxon>
        <taxon>Pterygota</taxon>
        <taxon>Neoptera</taxon>
        <taxon>Endopterygota</taxon>
        <taxon>Coleoptera</taxon>
        <taxon>Polyphaga</taxon>
        <taxon>Cucujiformia</taxon>
        <taxon>Curculionidae</taxon>
        <taxon>Dryophthorinae</taxon>
        <taxon>Rhynchophorus</taxon>
    </lineage>
</organism>
<dbReference type="Proteomes" id="UP000625711">
    <property type="component" value="Unassembled WGS sequence"/>
</dbReference>